<keyword evidence="2" id="KW-0813">Transport</keyword>
<gene>
    <name evidence="12" type="ORF">MICPUCDRAFT_28771</name>
</gene>
<dbReference type="InterPro" id="IPR027417">
    <property type="entry name" value="P-loop_NTPase"/>
</dbReference>
<feature type="transmembrane region" description="Helical" evidence="9">
    <location>
        <begin position="123"/>
        <end position="146"/>
    </location>
</feature>
<dbReference type="PROSITE" id="PS00211">
    <property type="entry name" value="ABC_TRANSPORTER_1"/>
    <property type="match status" value="1"/>
</dbReference>
<keyword evidence="5" id="KW-0547">Nucleotide-binding</keyword>
<dbReference type="InterPro" id="IPR003439">
    <property type="entry name" value="ABC_transporter-like_ATP-bd"/>
</dbReference>
<keyword evidence="3" id="KW-1003">Cell membrane</keyword>
<accession>C1N1L3</accession>
<evidence type="ECO:0000256" key="7">
    <source>
        <dbReference type="ARBA" id="ARBA00022989"/>
    </source>
</evidence>
<keyword evidence="13" id="KW-1185">Reference proteome</keyword>
<feature type="transmembrane region" description="Helical" evidence="9">
    <location>
        <begin position="242"/>
        <end position="260"/>
    </location>
</feature>
<dbReference type="SUPFAM" id="SSF52540">
    <property type="entry name" value="P-loop containing nucleoside triphosphate hydrolases"/>
    <property type="match status" value="1"/>
</dbReference>
<keyword evidence="8 9" id="KW-0472">Membrane</keyword>
<feature type="domain" description="ABC transporter" evidence="10">
    <location>
        <begin position="343"/>
        <end position="585"/>
    </location>
</feature>
<sequence>MMIQKSTGLAVPICFKLAVDHLTTAAVHATPAASLGALPDAVTASLTAAAYALIASGAFKAISGLATELRSVAFTPVAQAAGRRVALHVFNHVLNLDLSFHLDRRTGALQRIIDRGTRSITMVFRAVVFTFLPTAMELVLVCALLWKAFSWHVVAAVLSTFILYVGWTVRMTGVSAELRKIANEMDGVTTGKAVDALLNYETVSVFGNVKLESGQYDGLLRSYHEAALGSERASSALNAGQAVILAIGMTGVLTCAALGVGRGGLEYVGPISGRVGDLGAFYLTLLWAPLQFLGFFYRELRQSLVDMEAMFEGLEDGTSTGATAAEFGSESESESAVSAGAAVSLKNVSFGYSPNRMVVNDVTLDIAPGQSVGIVGPSGSGKSTLLRLLLRMYDVTAGSVSVDGVDVRGAFYIYHTELKQSSLRSRVAVVPQDTVLFNDSLLHNLRYGRADASVEEVLEAATCARLDATLALMPDGLDTMVGERGVKLSGGEKQRVAIARAFLRQPRLLLADEATSALDTATEIGILQSLQEVASGRTAVFVAHRLSTVRSCDVVVVMENGKIVESGSHAELMRGKGTGTKAGMYASMWASQQAEIEIGRVGEDAKTNVGVFSEIET</sequence>
<comment type="subcellular location">
    <subcellularLocation>
        <location evidence="1">Cell membrane</location>
        <topology evidence="1">Multi-pass membrane protein</topology>
    </subcellularLocation>
</comment>
<evidence type="ECO:0000313" key="12">
    <source>
        <dbReference type="EMBL" id="EEH54207.1"/>
    </source>
</evidence>
<evidence type="ECO:0000256" key="4">
    <source>
        <dbReference type="ARBA" id="ARBA00022692"/>
    </source>
</evidence>
<proteinExistence type="predicted"/>
<dbReference type="eggNOG" id="KOG0057">
    <property type="taxonomic scope" value="Eukaryota"/>
</dbReference>
<dbReference type="Proteomes" id="UP000001876">
    <property type="component" value="Unassembled WGS sequence"/>
</dbReference>
<dbReference type="GO" id="GO:0140359">
    <property type="term" value="F:ABC-type transporter activity"/>
    <property type="evidence" value="ECO:0007669"/>
    <property type="project" value="InterPro"/>
</dbReference>
<dbReference type="Pfam" id="PF00005">
    <property type="entry name" value="ABC_tran"/>
    <property type="match status" value="1"/>
</dbReference>
<dbReference type="InterPro" id="IPR003593">
    <property type="entry name" value="AAA+_ATPase"/>
</dbReference>
<keyword evidence="6 12" id="KW-0067">ATP-binding</keyword>
<keyword evidence="4 9" id="KW-0812">Transmembrane</keyword>
<dbReference type="GO" id="GO:0005886">
    <property type="term" value="C:plasma membrane"/>
    <property type="evidence" value="ECO:0007669"/>
    <property type="project" value="UniProtKB-SubCell"/>
</dbReference>
<protein>
    <submittedName>
        <fullName evidence="12">ATP-binding cassette superfamily</fullName>
    </submittedName>
</protein>
<dbReference type="EMBL" id="GG663744">
    <property type="protein sequence ID" value="EEH54207.1"/>
    <property type="molecule type" value="Genomic_DNA"/>
</dbReference>
<dbReference type="AlphaFoldDB" id="C1N1L3"/>
<dbReference type="Gene3D" id="1.20.1560.10">
    <property type="entry name" value="ABC transporter type 1, transmembrane domain"/>
    <property type="match status" value="1"/>
</dbReference>
<feature type="transmembrane region" description="Helical" evidence="9">
    <location>
        <begin position="280"/>
        <end position="297"/>
    </location>
</feature>
<dbReference type="Pfam" id="PF00664">
    <property type="entry name" value="ABC_membrane"/>
    <property type="match status" value="1"/>
</dbReference>
<dbReference type="InterPro" id="IPR039421">
    <property type="entry name" value="Type_1_exporter"/>
</dbReference>
<dbReference type="KEGG" id="mpp:MICPUCDRAFT_28771"/>
<organism evidence="13">
    <name type="scientific">Micromonas pusilla (strain CCMP1545)</name>
    <name type="common">Picoplanktonic green alga</name>
    <dbReference type="NCBI Taxonomy" id="564608"/>
    <lineage>
        <taxon>Eukaryota</taxon>
        <taxon>Viridiplantae</taxon>
        <taxon>Chlorophyta</taxon>
        <taxon>Mamiellophyceae</taxon>
        <taxon>Mamiellales</taxon>
        <taxon>Mamiellaceae</taxon>
        <taxon>Micromonas</taxon>
    </lineage>
</organism>
<evidence type="ECO:0000256" key="8">
    <source>
        <dbReference type="ARBA" id="ARBA00023136"/>
    </source>
</evidence>
<dbReference type="RefSeq" id="XP_003061577.1">
    <property type="nucleotide sequence ID" value="XM_003061531.1"/>
</dbReference>
<dbReference type="GO" id="GO:0005743">
    <property type="term" value="C:mitochondrial inner membrane"/>
    <property type="evidence" value="ECO:0007669"/>
    <property type="project" value="TreeGrafter"/>
</dbReference>
<dbReference type="STRING" id="564608.C1N1L3"/>
<dbReference type="GeneID" id="9687282"/>
<reference evidence="12 13" key="1">
    <citation type="journal article" date="2009" name="Science">
        <title>Green evolution and dynamic adaptations revealed by genomes of the marine picoeukaryotes Micromonas.</title>
        <authorList>
            <person name="Worden A.Z."/>
            <person name="Lee J.H."/>
            <person name="Mock T."/>
            <person name="Rouze P."/>
            <person name="Simmons M.P."/>
            <person name="Aerts A.L."/>
            <person name="Allen A.E."/>
            <person name="Cuvelier M.L."/>
            <person name="Derelle E."/>
            <person name="Everett M.V."/>
            <person name="Foulon E."/>
            <person name="Grimwood J."/>
            <person name="Gundlach H."/>
            <person name="Henrissat B."/>
            <person name="Napoli C."/>
            <person name="McDonald S.M."/>
            <person name="Parker M.S."/>
            <person name="Rombauts S."/>
            <person name="Salamov A."/>
            <person name="Von Dassow P."/>
            <person name="Badger J.H."/>
            <person name="Coutinho P.M."/>
            <person name="Demir E."/>
            <person name="Dubchak I."/>
            <person name="Gentemann C."/>
            <person name="Eikrem W."/>
            <person name="Gready J.E."/>
            <person name="John U."/>
            <person name="Lanier W."/>
            <person name="Lindquist E.A."/>
            <person name="Lucas S."/>
            <person name="Mayer K.F."/>
            <person name="Moreau H."/>
            <person name="Not F."/>
            <person name="Otillar R."/>
            <person name="Panaud O."/>
            <person name="Pangilinan J."/>
            <person name="Paulsen I."/>
            <person name="Piegu B."/>
            <person name="Poliakov A."/>
            <person name="Robbens S."/>
            <person name="Schmutz J."/>
            <person name="Toulza E."/>
            <person name="Wyss T."/>
            <person name="Zelensky A."/>
            <person name="Zhou K."/>
            <person name="Armbrust E.V."/>
            <person name="Bhattacharya D."/>
            <person name="Goodenough U.W."/>
            <person name="Van de Peer Y."/>
            <person name="Grigoriev I.V."/>
        </authorList>
    </citation>
    <scope>NUCLEOTIDE SEQUENCE [LARGE SCALE GENOMIC DNA]</scope>
    <source>
        <strain evidence="12 13">CCMP1545</strain>
    </source>
</reference>
<dbReference type="GO" id="GO:0005524">
    <property type="term" value="F:ATP binding"/>
    <property type="evidence" value="ECO:0007669"/>
    <property type="project" value="UniProtKB-KW"/>
</dbReference>
<evidence type="ECO:0000313" key="13">
    <source>
        <dbReference type="Proteomes" id="UP000001876"/>
    </source>
</evidence>
<evidence type="ECO:0000256" key="5">
    <source>
        <dbReference type="ARBA" id="ARBA00022741"/>
    </source>
</evidence>
<dbReference type="OrthoDB" id="6500128at2759"/>
<evidence type="ECO:0000259" key="10">
    <source>
        <dbReference type="PROSITE" id="PS50893"/>
    </source>
</evidence>
<dbReference type="PANTHER" id="PTHR24221">
    <property type="entry name" value="ATP-BINDING CASSETTE SUB-FAMILY B"/>
    <property type="match status" value="1"/>
</dbReference>
<evidence type="ECO:0000256" key="2">
    <source>
        <dbReference type="ARBA" id="ARBA00022448"/>
    </source>
</evidence>
<feature type="domain" description="ABC transmembrane type-1" evidence="11">
    <location>
        <begin position="1"/>
        <end position="302"/>
    </location>
</feature>
<evidence type="ECO:0000256" key="1">
    <source>
        <dbReference type="ARBA" id="ARBA00004651"/>
    </source>
</evidence>
<dbReference type="SMART" id="SM00382">
    <property type="entry name" value="AAA"/>
    <property type="match status" value="1"/>
</dbReference>
<dbReference type="PANTHER" id="PTHR24221:SF470">
    <property type="entry name" value="MITOCHONDRIAL ABC TRANSPORTER ATM"/>
    <property type="match status" value="1"/>
</dbReference>
<evidence type="ECO:0000256" key="9">
    <source>
        <dbReference type="SAM" id="Phobius"/>
    </source>
</evidence>
<evidence type="ECO:0000256" key="6">
    <source>
        <dbReference type="ARBA" id="ARBA00022840"/>
    </source>
</evidence>
<dbReference type="Gene3D" id="3.40.50.300">
    <property type="entry name" value="P-loop containing nucleotide triphosphate hydrolases"/>
    <property type="match status" value="1"/>
</dbReference>
<dbReference type="GO" id="GO:0016887">
    <property type="term" value="F:ATP hydrolysis activity"/>
    <property type="evidence" value="ECO:0007669"/>
    <property type="project" value="InterPro"/>
</dbReference>
<dbReference type="InterPro" id="IPR017871">
    <property type="entry name" value="ABC_transporter-like_CS"/>
</dbReference>
<dbReference type="PROSITE" id="PS50929">
    <property type="entry name" value="ABC_TM1F"/>
    <property type="match status" value="1"/>
</dbReference>
<dbReference type="InterPro" id="IPR011527">
    <property type="entry name" value="ABC1_TM_dom"/>
</dbReference>
<dbReference type="FunFam" id="3.40.50.300:FF:000221">
    <property type="entry name" value="Multidrug ABC transporter ATP-binding protein"/>
    <property type="match status" value="1"/>
</dbReference>
<dbReference type="SUPFAM" id="SSF90123">
    <property type="entry name" value="ABC transporter transmembrane region"/>
    <property type="match status" value="1"/>
</dbReference>
<name>C1N1L3_MICPC</name>
<dbReference type="CDD" id="cd18582">
    <property type="entry name" value="ABC_6TM_ATM1_ABCB7"/>
    <property type="match status" value="1"/>
</dbReference>
<dbReference type="OMA" id="YASMWAS"/>
<dbReference type="PROSITE" id="PS50893">
    <property type="entry name" value="ABC_TRANSPORTER_2"/>
    <property type="match status" value="1"/>
</dbReference>
<dbReference type="InterPro" id="IPR036640">
    <property type="entry name" value="ABC1_TM_sf"/>
</dbReference>
<evidence type="ECO:0000259" key="11">
    <source>
        <dbReference type="PROSITE" id="PS50929"/>
    </source>
</evidence>
<feature type="transmembrane region" description="Helical" evidence="9">
    <location>
        <begin position="152"/>
        <end position="169"/>
    </location>
</feature>
<dbReference type="GO" id="GO:0006879">
    <property type="term" value="P:intracellular iron ion homeostasis"/>
    <property type="evidence" value="ECO:0007669"/>
    <property type="project" value="TreeGrafter"/>
</dbReference>
<evidence type="ECO:0000256" key="3">
    <source>
        <dbReference type="ARBA" id="ARBA00022475"/>
    </source>
</evidence>
<keyword evidence="7 9" id="KW-1133">Transmembrane helix</keyword>